<accession>A0AAV1D469</accession>
<evidence type="ECO:0000256" key="7">
    <source>
        <dbReference type="ARBA" id="ARBA00023136"/>
    </source>
</evidence>
<dbReference type="InterPro" id="IPR024461">
    <property type="entry name" value="CCDC90-like"/>
</dbReference>
<gene>
    <name evidence="8" type="ORF">OLC1_LOCUS11997</name>
</gene>
<comment type="subcellular location">
    <subcellularLocation>
        <location evidence="2">Membrane</location>
    </subcellularLocation>
    <subcellularLocation>
        <location evidence="1">Mitochondrion</location>
    </subcellularLocation>
</comment>
<evidence type="ECO:0000313" key="8">
    <source>
        <dbReference type="EMBL" id="CAI9102686.1"/>
    </source>
</evidence>
<reference evidence="8" key="1">
    <citation type="submission" date="2023-03" db="EMBL/GenBank/DDBJ databases">
        <authorList>
            <person name="Julca I."/>
        </authorList>
    </citation>
    <scope>NUCLEOTIDE SEQUENCE</scope>
</reference>
<evidence type="ECO:0000256" key="3">
    <source>
        <dbReference type="ARBA" id="ARBA00022692"/>
    </source>
</evidence>
<evidence type="ECO:0000256" key="4">
    <source>
        <dbReference type="ARBA" id="ARBA00022989"/>
    </source>
</evidence>
<dbReference type="PANTHER" id="PTHR14360:SF1">
    <property type="entry name" value="PROTEIN FMP32, MITOCHONDRIAL"/>
    <property type="match status" value="1"/>
</dbReference>
<dbReference type="EMBL" id="OX459121">
    <property type="protein sequence ID" value="CAI9102686.1"/>
    <property type="molecule type" value="Genomic_DNA"/>
</dbReference>
<evidence type="ECO:0000313" key="9">
    <source>
        <dbReference type="Proteomes" id="UP001161247"/>
    </source>
</evidence>
<evidence type="ECO:0000256" key="6">
    <source>
        <dbReference type="ARBA" id="ARBA00023128"/>
    </source>
</evidence>
<keyword evidence="6" id="KW-0496">Mitochondrion</keyword>
<name>A0AAV1D469_OLDCO</name>
<dbReference type="PANTHER" id="PTHR14360">
    <property type="entry name" value="PROTEIN FMP32, MITOCHONDRIAL"/>
    <property type="match status" value="1"/>
</dbReference>
<keyword evidence="9" id="KW-1185">Reference proteome</keyword>
<sequence length="151" mass="17315">MELDSLKVVRRLESAGITSKQAEVIGTTIMEVIKDKDSESNLVSRDEEHLTSKVKDEFLKLCREAEKMTHDLEQEIERPSYTKDAQDRATNVETRNELYKQADALNNLDDKIDLSFLELEDKIDGEKSKLLKACLAVVANIGVRAIWIYWK</sequence>
<keyword evidence="7" id="KW-0472">Membrane</keyword>
<dbReference type="Gene3D" id="1.20.5.340">
    <property type="match status" value="1"/>
</dbReference>
<keyword evidence="5" id="KW-0175">Coiled coil</keyword>
<protein>
    <submittedName>
        <fullName evidence="8">OLC1v1000989C1</fullName>
    </submittedName>
</protein>
<dbReference type="GO" id="GO:0005739">
    <property type="term" value="C:mitochondrion"/>
    <property type="evidence" value="ECO:0007669"/>
    <property type="project" value="UniProtKB-SubCell"/>
</dbReference>
<evidence type="ECO:0000256" key="5">
    <source>
        <dbReference type="ARBA" id="ARBA00023054"/>
    </source>
</evidence>
<keyword evidence="3" id="KW-0812">Transmembrane</keyword>
<organism evidence="8 9">
    <name type="scientific">Oldenlandia corymbosa var. corymbosa</name>
    <dbReference type="NCBI Taxonomy" id="529605"/>
    <lineage>
        <taxon>Eukaryota</taxon>
        <taxon>Viridiplantae</taxon>
        <taxon>Streptophyta</taxon>
        <taxon>Embryophyta</taxon>
        <taxon>Tracheophyta</taxon>
        <taxon>Spermatophyta</taxon>
        <taxon>Magnoliopsida</taxon>
        <taxon>eudicotyledons</taxon>
        <taxon>Gunneridae</taxon>
        <taxon>Pentapetalae</taxon>
        <taxon>asterids</taxon>
        <taxon>lamiids</taxon>
        <taxon>Gentianales</taxon>
        <taxon>Rubiaceae</taxon>
        <taxon>Rubioideae</taxon>
        <taxon>Spermacoceae</taxon>
        <taxon>Hedyotis-Oldenlandia complex</taxon>
        <taxon>Oldenlandia</taxon>
    </lineage>
</organism>
<dbReference type="GO" id="GO:0016020">
    <property type="term" value="C:membrane"/>
    <property type="evidence" value="ECO:0007669"/>
    <property type="project" value="UniProtKB-SubCell"/>
</dbReference>
<dbReference type="AlphaFoldDB" id="A0AAV1D469"/>
<keyword evidence="4" id="KW-1133">Transmembrane helix</keyword>
<proteinExistence type="predicted"/>
<evidence type="ECO:0000256" key="2">
    <source>
        <dbReference type="ARBA" id="ARBA00004370"/>
    </source>
</evidence>
<evidence type="ECO:0000256" key="1">
    <source>
        <dbReference type="ARBA" id="ARBA00004173"/>
    </source>
</evidence>
<dbReference type="Proteomes" id="UP001161247">
    <property type="component" value="Chromosome 4"/>
</dbReference>